<dbReference type="STRING" id="1527444.ucyna2_00337"/>
<sequence length="391" mass="44299">MAKLRLKNLKKEYEINKGKILIVVNGITDIEVRDGEFLTLLGPSGCGKSTLLRLIAGLETPTQGEIFIGEKNVTNISAGDRNIAMVFQSYALYPHMTARENIATALKIRKLSEKEIEQRIQKAAKQLKLQEGKDCLLEKPGKLSGGQRQRIALARALVRNPDIFLLDEPLSNLDALLREQVRAELKQIFIEQNKPVVYVTHDQTEAMTLSDKVAVLFGGEVQQLASPRQIYQRPANQFVAGFVGSPQMNLLELCCQGNNAILGDFVIPLSYLDSQYIWEINGKSKWPKYVVLGIRPEDIYQSNSLSKCLTISGEIKLVEELGKESLISVQVKGSKLIIRALIKNQGQLNIGNNIYLNFYDHNIHWFYWDGIKHQFDGKFLLPHHRRYRLNE</sequence>
<dbReference type="PANTHER" id="PTHR43875">
    <property type="entry name" value="MALTODEXTRIN IMPORT ATP-BINDING PROTEIN MSMX"/>
    <property type="match status" value="1"/>
</dbReference>
<evidence type="ECO:0000256" key="5">
    <source>
        <dbReference type="ARBA" id="ARBA00022967"/>
    </source>
</evidence>
<keyword evidence="2" id="KW-1003">Cell membrane</keyword>
<evidence type="ECO:0000259" key="7">
    <source>
        <dbReference type="PROSITE" id="PS50893"/>
    </source>
</evidence>
<keyword evidence="5" id="KW-1278">Translocase</keyword>
<keyword evidence="4 8" id="KW-0067">ATP-binding</keyword>
<dbReference type="Gene3D" id="3.40.50.300">
    <property type="entry name" value="P-loop containing nucleotide triphosphate hydrolases"/>
    <property type="match status" value="1"/>
</dbReference>
<accession>A0A086CHP9</accession>
<evidence type="ECO:0000256" key="3">
    <source>
        <dbReference type="ARBA" id="ARBA00022741"/>
    </source>
</evidence>
<dbReference type="PROSITE" id="PS00211">
    <property type="entry name" value="ABC_TRANSPORTER_1"/>
    <property type="match status" value="1"/>
</dbReference>
<dbReference type="InterPro" id="IPR003593">
    <property type="entry name" value="AAA+_ATPase"/>
</dbReference>
<dbReference type="Pfam" id="PF17912">
    <property type="entry name" value="OB_MalK"/>
    <property type="match status" value="1"/>
</dbReference>
<keyword evidence="6" id="KW-0472">Membrane</keyword>
<dbReference type="InterPro" id="IPR040582">
    <property type="entry name" value="OB_MalK-like"/>
</dbReference>
<dbReference type="GO" id="GO:0140359">
    <property type="term" value="F:ABC-type transporter activity"/>
    <property type="evidence" value="ECO:0007669"/>
    <property type="project" value="UniProtKB-ARBA"/>
</dbReference>
<dbReference type="eggNOG" id="COG3842">
    <property type="taxonomic scope" value="Bacteria"/>
</dbReference>
<keyword evidence="3" id="KW-0547">Nucleotide-binding</keyword>
<dbReference type="PATRIC" id="fig|1527444.3.peg.324"/>
<dbReference type="Proteomes" id="UP000028922">
    <property type="component" value="Unassembled WGS sequence"/>
</dbReference>
<dbReference type="Pfam" id="PF00005">
    <property type="entry name" value="ABC_tran"/>
    <property type="match status" value="1"/>
</dbReference>
<gene>
    <name evidence="8" type="ORF">ucyna2_00337</name>
</gene>
<name>A0A086CHP9_9CHRO</name>
<dbReference type="SMART" id="SM00382">
    <property type="entry name" value="AAA"/>
    <property type="match status" value="1"/>
</dbReference>
<dbReference type="FunFam" id="3.40.50.300:FF:000042">
    <property type="entry name" value="Maltose/maltodextrin ABC transporter, ATP-binding protein"/>
    <property type="match status" value="1"/>
</dbReference>
<comment type="caution">
    <text evidence="8">The sequence shown here is derived from an EMBL/GenBank/DDBJ whole genome shotgun (WGS) entry which is preliminary data.</text>
</comment>
<evidence type="ECO:0000313" key="8">
    <source>
        <dbReference type="EMBL" id="KFF41713.1"/>
    </source>
</evidence>
<dbReference type="GO" id="GO:0016887">
    <property type="term" value="F:ATP hydrolysis activity"/>
    <property type="evidence" value="ECO:0007669"/>
    <property type="project" value="InterPro"/>
</dbReference>
<dbReference type="InterPro" id="IPR017871">
    <property type="entry name" value="ABC_transporter-like_CS"/>
</dbReference>
<feature type="domain" description="ABC transporter" evidence="7">
    <location>
        <begin position="4"/>
        <end position="243"/>
    </location>
</feature>
<reference evidence="8 9" key="1">
    <citation type="submission" date="2014-08" db="EMBL/GenBank/DDBJ databases">
        <title>Comparative genomics reveals surprising divergence of two closely related strains of uncultivated UCYN-A cyanobacteria.</title>
        <authorList>
            <person name="Bombar D."/>
            <person name="Heller P."/>
            <person name="Sanchez-Baracaldo P."/>
            <person name="Carter B.J."/>
            <person name="Zert J.P."/>
        </authorList>
    </citation>
    <scope>NUCLEOTIDE SEQUENCE [LARGE SCALE GENOMIC DNA]</scope>
</reference>
<dbReference type="PROSITE" id="PS50893">
    <property type="entry name" value="ABC_TRANSPORTER_2"/>
    <property type="match status" value="1"/>
</dbReference>
<dbReference type="GO" id="GO:0055052">
    <property type="term" value="C:ATP-binding cassette (ABC) transporter complex, substrate-binding subunit-containing"/>
    <property type="evidence" value="ECO:0007669"/>
    <property type="project" value="TreeGrafter"/>
</dbReference>
<organism evidence="8 9">
    <name type="scientific">Candidatus Atelocyanobacterium thalassa isolate SIO64986</name>
    <dbReference type="NCBI Taxonomy" id="1527444"/>
    <lineage>
        <taxon>Bacteria</taxon>
        <taxon>Bacillati</taxon>
        <taxon>Cyanobacteriota</taxon>
        <taxon>Cyanophyceae</taxon>
        <taxon>Oscillatoriophycideae</taxon>
        <taxon>Chroococcales</taxon>
        <taxon>Aphanothecaceae</taxon>
        <taxon>Candidatus Atelocyanobacterium</taxon>
        <taxon>Candidatus Atelocyanobacterium thalassae</taxon>
    </lineage>
</organism>
<keyword evidence="1" id="KW-0813">Transport</keyword>
<dbReference type="InterPro" id="IPR027417">
    <property type="entry name" value="P-loop_NTPase"/>
</dbReference>
<dbReference type="EMBL" id="JPSP01000003">
    <property type="protein sequence ID" value="KFF41713.1"/>
    <property type="molecule type" value="Genomic_DNA"/>
</dbReference>
<evidence type="ECO:0000256" key="1">
    <source>
        <dbReference type="ARBA" id="ARBA00022448"/>
    </source>
</evidence>
<dbReference type="SUPFAM" id="SSF50331">
    <property type="entry name" value="MOP-like"/>
    <property type="match status" value="1"/>
</dbReference>
<dbReference type="GO" id="GO:0005524">
    <property type="term" value="F:ATP binding"/>
    <property type="evidence" value="ECO:0007669"/>
    <property type="project" value="UniProtKB-KW"/>
</dbReference>
<dbReference type="PANTHER" id="PTHR43875:SF15">
    <property type="entry name" value="TREHALOSE IMPORT ATP-BINDING PROTEIN SUGC"/>
    <property type="match status" value="1"/>
</dbReference>
<dbReference type="SUPFAM" id="SSF52540">
    <property type="entry name" value="P-loop containing nucleoside triphosphate hydrolases"/>
    <property type="match status" value="1"/>
</dbReference>
<evidence type="ECO:0000256" key="6">
    <source>
        <dbReference type="ARBA" id="ARBA00023136"/>
    </source>
</evidence>
<dbReference type="InterPro" id="IPR003439">
    <property type="entry name" value="ABC_transporter-like_ATP-bd"/>
</dbReference>
<dbReference type="Gene3D" id="2.40.50.140">
    <property type="entry name" value="Nucleic acid-binding proteins"/>
    <property type="match status" value="1"/>
</dbReference>
<dbReference type="InterPro" id="IPR047641">
    <property type="entry name" value="ABC_transpr_MalK/UgpC-like"/>
</dbReference>
<proteinExistence type="predicted"/>
<evidence type="ECO:0000256" key="2">
    <source>
        <dbReference type="ARBA" id="ARBA00022475"/>
    </source>
</evidence>
<dbReference type="InterPro" id="IPR008995">
    <property type="entry name" value="Mo/tungstate-bd_C_term_dom"/>
</dbReference>
<evidence type="ECO:0000256" key="4">
    <source>
        <dbReference type="ARBA" id="ARBA00022840"/>
    </source>
</evidence>
<protein>
    <submittedName>
        <fullName evidence="8">Carbohydrate ABC transporter ATP-binding protein, CUT1 family</fullName>
    </submittedName>
</protein>
<dbReference type="Gene3D" id="2.40.50.100">
    <property type="match status" value="1"/>
</dbReference>
<evidence type="ECO:0000313" key="9">
    <source>
        <dbReference type="Proteomes" id="UP000028922"/>
    </source>
</evidence>
<dbReference type="AlphaFoldDB" id="A0A086CHP9"/>
<dbReference type="InterPro" id="IPR012340">
    <property type="entry name" value="NA-bd_OB-fold"/>
</dbReference>